<dbReference type="InterPro" id="IPR042070">
    <property type="entry name" value="PucR_C-HTH_sf"/>
</dbReference>
<protein>
    <submittedName>
        <fullName evidence="2">Helix-turn-helix domain-containing protein</fullName>
    </submittedName>
</protein>
<accession>A0ABV8LAC6</accession>
<organism evidence="2 3">
    <name type="scientific">Nocardia rhizosphaerae</name>
    <dbReference type="NCBI Taxonomy" id="1691571"/>
    <lineage>
        <taxon>Bacteria</taxon>
        <taxon>Bacillati</taxon>
        <taxon>Actinomycetota</taxon>
        <taxon>Actinomycetes</taxon>
        <taxon>Mycobacteriales</taxon>
        <taxon>Nocardiaceae</taxon>
        <taxon>Nocardia</taxon>
    </lineage>
</organism>
<feature type="domain" description="PucR C-terminal helix-turn-helix" evidence="1">
    <location>
        <begin position="32"/>
        <end position="82"/>
    </location>
</feature>
<evidence type="ECO:0000313" key="2">
    <source>
        <dbReference type="EMBL" id="MFC4127792.1"/>
    </source>
</evidence>
<gene>
    <name evidence="2" type="ORF">ACFOW8_22970</name>
</gene>
<comment type="caution">
    <text evidence="2">The sequence shown here is derived from an EMBL/GenBank/DDBJ whole genome shotgun (WGS) entry which is preliminary data.</text>
</comment>
<dbReference type="EMBL" id="JBHSBA010000015">
    <property type="protein sequence ID" value="MFC4127792.1"/>
    <property type="molecule type" value="Genomic_DNA"/>
</dbReference>
<name>A0ABV8LAC6_9NOCA</name>
<evidence type="ECO:0000259" key="1">
    <source>
        <dbReference type="Pfam" id="PF13556"/>
    </source>
</evidence>
<dbReference type="RefSeq" id="WP_378553503.1">
    <property type="nucleotide sequence ID" value="NZ_JBHSBA010000015.1"/>
</dbReference>
<proteinExistence type="predicted"/>
<reference evidence="3" key="1">
    <citation type="journal article" date="2019" name="Int. J. Syst. Evol. Microbiol.">
        <title>The Global Catalogue of Microorganisms (GCM) 10K type strain sequencing project: providing services to taxonomists for standard genome sequencing and annotation.</title>
        <authorList>
            <consortium name="The Broad Institute Genomics Platform"/>
            <consortium name="The Broad Institute Genome Sequencing Center for Infectious Disease"/>
            <person name="Wu L."/>
            <person name="Ma J."/>
        </authorList>
    </citation>
    <scope>NUCLEOTIDE SEQUENCE [LARGE SCALE GENOMIC DNA]</scope>
    <source>
        <strain evidence="3">CGMCC 4.7204</strain>
    </source>
</reference>
<sequence length="122" mass="13240">MNPDHLRRRPVWIESHSPPPGIVGDAAGLYGAHISTGLNNKATGQSLHVHPNTIDCRLQRVSGLTDVDSPTAEGILRVRIALPADDMVVHECRVTSARRRALPLYRGGSTRTSPDWKASTTS</sequence>
<keyword evidence="3" id="KW-1185">Reference proteome</keyword>
<dbReference type="InterPro" id="IPR025736">
    <property type="entry name" value="PucR_C-HTH_dom"/>
</dbReference>
<dbReference type="Proteomes" id="UP001595767">
    <property type="component" value="Unassembled WGS sequence"/>
</dbReference>
<evidence type="ECO:0000313" key="3">
    <source>
        <dbReference type="Proteomes" id="UP001595767"/>
    </source>
</evidence>
<dbReference type="Gene3D" id="1.10.10.2840">
    <property type="entry name" value="PucR C-terminal helix-turn-helix domain"/>
    <property type="match status" value="1"/>
</dbReference>
<dbReference type="Pfam" id="PF13556">
    <property type="entry name" value="HTH_30"/>
    <property type="match status" value="1"/>
</dbReference>